<reference evidence="2 3" key="2">
    <citation type="submission" date="2023-12" db="EMBL/GenBank/DDBJ databases">
        <authorList>
            <consortium name="Cladostephus spongiosus"/>
            <person name="Lorente B."/>
            <person name="Cabral C."/>
            <person name="Frias J."/>
            <person name="Faria J."/>
            <person name="Toubarro D."/>
        </authorList>
    </citation>
    <scope>NUCLEOTIDE SEQUENCE [LARGE SCALE GENOMIC DNA]</scope>
    <source>
        <strain evidence="2 3">ZMCS4</strain>
    </source>
</reference>
<reference evidence="3" key="1">
    <citation type="submission" date="2023-07" db="EMBL/GenBank/DDBJ databases">
        <title>Draft genome sequence of Agarivorans aestuarii strain ZMCS4, a CAZymes producing bacteria isolated from the marine brown algae Clodostephus spongiosus.</title>
        <authorList>
            <person name="Lorente B."/>
            <person name="Cabral C."/>
            <person name="Frias J."/>
            <person name="Faria J."/>
            <person name="Toubarro D."/>
        </authorList>
    </citation>
    <scope>NUCLEOTIDE SEQUENCE [LARGE SCALE GENOMIC DNA]</scope>
    <source>
        <strain evidence="3">ZMCS4</strain>
    </source>
</reference>
<dbReference type="Proteomes" id="UP001310248">
    <property type="component" value="Unassembled WGS sequence"/>
</dbReference>
<evidence type="ECO:0000256" key="1">
    <source>
        <dbReference type="SAM" id="Phobius"/>
    </source>
</evidence>
<feature type="transmembrane region" description="Helical" evidence="1">
    <location>
        <begin position="30"/>
        <end position="47"/>
    </location>
</feature>
<organism evidence="2 3">
    <name type="scientific">Agarivorans aestuarii</name>
    <dbReference type="NCBI Taxonomy" id="1563703"/>
    <lineage>
        <taxon>Bacteria</taxon>
        <taxon>Pseudomonadati</taxon>
        <taxon>Pseudomonadota</taxon>
        <taxon>Gammaproteobacteria</taxon>
        <taxon>Alteromonadales</taxon>
        <taxon>Alteromonadaceae</taxon>
        <taxon>Agarivorans</taxon>
    </lineage>
</organism>
<keyword evidence="1" id="KW-0812">Transmembrane</keyword>
<dbReference type="RefSeq" id="WP_329774707.1">
    <property type="nucleotide sequence ID" value="NZ_JAYDYW010000005.1"/>
</dbReference>
<evidence type="ECO:0000313" key="2">
    <source>
        <dbReference type="EMBL" id="MEE1673397.1"/>
    </source>
</evidence>
<keyword evidence="1" id="KW-0472">Membrane</keyword>
<comment type="caution">
    <text evidence="2">The sequence shown here is derived from an EMBL/GenBank/DDBJ whole genome shotgun (WGS) entry which is preliminary data.</text>
</comment>
<protein>
    <submittedName>
        <fullName evidence="2">Uncharacterized protein</fullName>
    </submittedName>
</protein>
<name>A0ABU7G2C6_9ALTE</name>
<sequence length="109" mass="11582">MISKNKKFIGLLLACFPAIAYANGGGPILLFISGSAFIFGQIWILLIETVLLRKASGLSTKTTFKHVFLANLVSTLIVGLGFPFLLALITAFAMELPQPYGGYASALGT</sequence>
<proteinExistence type="predicted"/>
<gene>
    <name evidence="2" type="ORF">SNR37_002820</name>
</gene>
<accession>A0ABU7G2C6</accession>
<feature type="transmembrane region" description="Helical" evidence="1">
    <location>
        <begin position="68"/>
        <end position="93"/>
    </location>
</feature>
<keyword evidence="3" id="KW-1185">Reference proteome</keyword>
<keyword evidence="1" id="KW-1133">Transmembrane helix</keyword>
<evidence type="ECO:0000313" key="3">
    <source>
        <dbReference type="Proteomes" id="UP001310248"/>
    </source>
</evidence>
<dbReference type="EMBL" id="JAYDYW010000005">
    <property type="protein sequence ID" value="MEE1673397.1"/>
    <property type="molecule type" value="Genomic_DNA"/>
</dbReference>